<reference evidence="2" key="1">
    <citation type="journal article" date="2023" name="G3 (Bethesda)">
        <title>A reference genome for the long-term kleptoplast-retaining sea slug Elysia crispata morphotype clarki.</title>
        <authorList>
            <person name="Eastman K.E."/>
            <person name="Pendleton A.L."/>
            <person name="Shaikh M.A."/>
            <person name="Suttiyut T."/>
            <person name="Ogas R."/>
            <person name="Tomko P."/>
            <person name="Gavelis G."/>
            <person name="Widhalm J.R."/>
            <person name="Wisecaver J.H."/>
        </authorList>
    </citation>
    <scope>NUCLEOTIDE SEQUENCE</scope>
    <source>
        <strain evidence="2">ECLA1</strain>
    </source>
</reference>
<name>A0AAE1A5D5_9GAST</name>
<evidence type="ECO:0000313" key="3">
    <source>
        <dbReference type="Proteomes" id="UP001283361"/>
    </source>
</evidence>
<evidence type="ECO:0000256" key="1">
    <source>
        <dbReference type="SAM" id="MobiDB-lite"/>
    </source>
</evidence>
<dbReference type="AlphaFoldDB" id="A0AAE1A5D5"/>
<accession>A0AAE1A5D5</accession>
<feature type="region of interest" description="Disordered" evidence="1">
    <location>
        <begin position="139"/>
        <end position="178"/>
    </location>
</feature>
<sequence length="178" mass="19603">MIVVMEDNYFSGREERVELRCDQGKCVDHPDSLSAQVKDSCIWGDQPIIKYNTKSGRYEGDCPGFMARQGKTACETASVARSCCKTCEDLKTGVPGCPYGDKYSKCDSYTQSQICDNNRHLCCQFCHGYPTRRNADSEVSSIDLSADLPSGDLEVTDELKPKPDADSNTNNGGPTEQT</sequence>
<dbReference type="Proteomes" id="UP001283361">
    <property type="component" value="Unassembled WGS sequence"/>
</dbReference>
<proteinExistence type="predicted"/>
<keyword evidence="3" id="KW-1185">Reference proteome</keyword>
<gene>
    <name evidence="2" type="ORF">RRG08_029277</name>
</gene>
<evidence type="ECO:0000313" key="2">
    <source>
        <dbReference type="EMBL" id="KAK3781613.1"/>
    </source>
</evidence>
<comment type="caution">
    <text evidence="2">The sequence shown here is derived from an EMBL/GenBank/DDBJ whole genome shotgun (WGS) entry which is preliminary data.</text>
</comment>
<dbReference type="EMBL" id="JAWDGP010002614">
    <property type="protein sequence ID" value="KAK3781613.1"/>
    <property type="molecule type" value="Genomic_DNA"/>
</dbReference>
<feature type="compositionally biased region" description="Polar residues" evidence="1">
    <location>
        <begin position="166"/>
        <end position="178"/>
    </location>
</feature>
<organism evidence="2 3">
    <name type="scientific">Elysia crispata</name>
    <name type="common">lettuce slug</name>
    <dbReference type="NCBI Taxonomy" id="231223"/>
    <lineage>
        <taxon>Eukaryota</taxon>
        <taxon>Metazoa</taxon>
        <taxon>Spiralia</taxon>
        <taxon>Lophotrochozoa</taxon>
        <taxon>Mollusca</taxon>
        <taxon>Gastropoda</taxon>
        <taxon>Heterobranchia</taxon>
        <taxon>Euthyneura</taxon>
        <taxon>Panpulmonata</taxon>
        <taxon>Sacoglossa</taxon>
        <taxon>Placobranchoidea</taxon>
        <taxon>Plakobranchidae</taxon>
        <taxon>Elysia</taxon>
    </lineage>
</organism>
<protein>
    <submittedName>
        <fullName evidence="2">Uncharacterized protein</fullName>
    </submittedName>
</protein>